<sequence>MQNRGAAGSTSTDVFLNVRVCVLSRPLHLCPMGTMIITRVALFTSNSSLANVQCENKPHQMNKIKFAFGPVQTSRPKDFPGVKTPLRCVHTKRDFCERSGQFTCYPYVEARSGAERCEGRGGRGAEGAASEAGAERWTS</sequence>
<evidence type="ECO:0000313" key="2">
    <source>
        <dbReference type="EMBL" id="MEQ2167030.1"/>
    </source>
</evidence>
<dbReference type="Proteomes" id="UP001476798">
    <property type="component" value="Unassembled WGS sequence"/>
</dbReference>
<feature type="region of interest" description="Disordered" evidence="1">
    <location>
        <begin position="116"/>
        <end position="139"/>
    </location>
</feature>
<reference evidence="2 3" key="1">
    <citation type="submission" date="2021-06" db="EMBL/GenBank/DDBJ databases">
        <authorList>
            <person name="Palmer J.M."/>
        </authorList>
    </citation>
    <scope>NUCLEOTIDE SEQUENCE [LARGE SCALE GENOMIC DNA]</scope>
    <source>
        <strain evidence="2 3">GA_2019</strain>
        <tissue evidence="2">Muscle</tissue>
    </source>
</reference>
<evidence type="ECO:0000313" key="3">
    <source>
        <dbReference type="Proteomes" id="UP001476798"/>
    </source>
</evidence>
<organism evidence="2 3">
    <name type="scientific">Goodea atripinnis</name>
    <dbReference type="NCBI Taxonomy" id="208336"/>
    <lineage>
        <taxon>Eukaryota</taxon>
        <taxon>Metazoa</taxon>
        <taxon>Chordata</taxon>
        <taxon>Craniata</taxon>
        <taxon>Vertebrata</taxon>
        <taxon>Euteleostomi</taxon>
        <taxon>Actinopterygii</taxon>
        <taxon>Neopterygii</taxon>
        <taxon>Teleostei</taxon>
        <taxon>Neoteleostei</taxon>
        <taxon>Acanthomorphata</taxon>
        <taxon>Ovalentaria</taxon>
        <taxon>Atherinomorphae</taxon>
        <taxon>Cyprinodontiformes</taxon>
        <taxon>Goodeidae</taxon>
        <taxon>Goodea</taxon>
    </lineage>
</organism>
<proteinExistence type="predicted"/>
<gene>
    <name evidence="2" type="ORF">GOODEAATRI_034656</name>
</gene>
<comment type="caution">
    <text evidence="2">The sequence shown here is derived from an EMBL/GenBank/DDBJ whole genome shotgun (WGS) entry which is preliminary data.</text>
</comment>
<accession>A0ABV0N6L5</accession>
<evidence type="ECO:0000256" key="1">
    <source>
        <dbReference type="SAM" id="MobiDB-lite"/>
    </source>
</evidence>
<keyword evidence="3" id="KW-1185">Reference proteome</keyword>
<feature type="compositionally biased region" description="Low complexity" evidence="1">
    <location>
        <begin position="126"/>
        <end position="139"/>
    </location>
</feature>
<protein>
    <submittedName>
        <fullName evidence="2">Uncharacterized protein</fullName>
    </submittedName>
</protein>
<dbReference type="EMBL" id="JAHRIO010029776">
    <property type="protein sequence ID" value="MEQ2167030.1"/>
    <property type="molecule type" value="Genomic_DNA"/>
</dbReference>
<name>A0ABV0N6L5_9TELE</name>